<dbReference type="Proteomes" id="UP001016761">
    <property type="component" value="Unassembled WGS sequence"/>
</dbReference>
<gene>
    <name evidence="1" type="ORF">HTZ84_21055</name>
</gene>
<name>A0ABX2LES5_9EURY</name>
<evidence type="ECO:0000313" key="2">
    <source>
        <dbReference type="Proteomes" id="UP001016761"/>
    </source>
</evidence>
<organism evidence="1 2">
    <name type="scientific">Haloterrigena gelatinilytica</name>
    <dbReference type="NCBI Taxonomy" id="2741724"/>
    <lineage>
        <taxon>Archaea</taxon>
        <taxon>Methanobacteriati</taxon>
        <taxon>Methanobacteriota</taxon>
        <taxon>Stenosarchaea group</taxon>
        <taxon>Halobacteria</taxon>
        <taxon>Halobacteriales</taxon>
        <taxon>Natrialbaceae</taxon>
        <taxon>Haloterrigena</taxon>
    </lineage>
</organism>
<comment type="caution">
    <text evidence="1">The sequence shown here is derived from an EMBL/GenBank/DDBJ whole genome shotgun (WGS) entry which is preliminary data.</text>
</comment>
<accession>A0ABX2LES5</accession>
<reference evidence="1 2" key="1">
    <citation type="submission" date="2020-06" db="EMBL/GenBank/DDBJ databases">
        <title>Haloterrigena sp. nov., an extremely halophilic archaeon isolated from a saline sediment.</title>
        <authorList>
            <person name="Liu B.-B."/>
        </authorList>
    </citation>
    <scope>NUCLEOTIDE SEQUENCE [LARGE SCALE GENOMIC DNA]</scope>
    <source>
        <strain evidence="1 2">SYSU A558-1</strain>
    </source>
</reference>
<protein>
    <submittedName>
        <fullName evidence="1">Uncharacterized protein</fullName>
    </submittedName>
</protein>
<keyword evidence="2" id="KW-1185">Reference proteome</keyword>
<proteinExistence type="predicted"/>
<sequence>MELDEHELVQEIAEVIQKADDDRLPDDTIWYGDAQTLPEAIARRVVNIREKGGNE</sequence>
<evidence type="ECO:0000313" key="1">
    <source>
        <dbReference type="EMBL" id="NUC74754.1"/>
    </source>
</evidence>
<dbReference type="EMBL" id="JABUQZ010000001">
    <property type="protein sequence ID" value="NUC74754.1"/>
    <property type="molecule type" value="Genomic_DNA"/>
</dbReference>
<dbReference type="RefSeq" id="WP_174682465.1">
    <property type="nucleotide sequence ID" value="NZ_JABUQZ010000001.1"/>
</dbReference>